<feature type="domain" description="Thioredoxin" evidence="9">
    <location>
        <begin position="483"/>
        <end position="615"/>
    </location>
</feature>
<evidence type="ECO:0000313" key="11">
    <source>
        <dbReference type="Proteomes" id="UP000318995"/>
    </source>
</evidence>
<dbReference type="RefSeq" id="WP_146572688.1">
    <property type="nucleotide sequence ID" value="NZ_SJPH01000002.1"/>
</dbReference>
<feature type="transmembrane region" description="Helical" evidence="7">
    <location>
        <begin position="441"/>
        <end position="460"/>
    </location>
</feature>
<keyword evidence="2" id="KW-1003">Cell membrane</keyword>
<feature type="chain" id="PRO_5022781598" evidence="8">
    <location>
        <begin position="26"/>
        <end position="639"/>
    </location>
</feature>
<evidence type="ECO:0000313" key="10">
    <source>
        <dbReference type="EMBL" id="TWT47815.1"/>
    </source>
</evidence>
<evidence type="ECO:0000256" key="2">
    <source>
        <dbReference type="ARBA" id="ARBA00022475"/>
    </source>
</evidence>
<dbReference type="OrthoDB" id="9811036at2"/>
<evidence type="ECO:0000256" key="1">
    <source>
        <dbReference type="ARBA" id="ARBA00004651"/>
    </source>
</evidence>
<evidence type="ECO:0000256" key="6">
    <source>
        <dbReference type="ARBA" id="ARBA00023136"/>
    </source>
</evidence>
<feature type="transmembrane region" description="Helical" evidence="7">
    <location>
        <begin position="472"/>
        <end position="490"/>
    </location>
</feature>
<dbReference type="GO" id="GO:0005886">
    <property type="term" value="C:plasma membrane"/>
    <property type="evidence" value="ECO:0007669"/>
    <property type="project" value="UniProtKB-SubCell"/>
</dbReference>
<evidence type="ECO:0000256" key="5">
    <source>
        <dbReference type="ARBA" id="ARBA00022989"/>
    </source>
</evidence>
<feature type="transmembrane region" description="Helical" evidence="7">
    <location>
        <begin position="262"/>
        <end position="284"/>
    </location>
</feature>
<feature type="transmembrane region" description="Helical" evidence="7">
    <location>
        <begin position="378"/>
        <end position="405"/>
    </location>
</feature>
<keyword evidence="4" id="KW-0201">Cytochrome c-type biogenesis</keyword>
<dbReference type="GO" id="GO:0017004">
    <property type="term" value="P:cytochrome complex assembly"/>
    <property type="evidence" value="ECO:0007669"/>
    <property type="project" value="UniProtKB-KW"/>
</dbReference>
<feature type="transmembrane region" description="Helical" evidence="7">
    <location>
        <begin position="215"/>
        <end position="241"/>
    </location>
</feature>
<dbReference type="InterPro" id="IPR036249">
    <property type="entry name" value="Thioredoxin-like_sf"/>
</dbReference>
<evidence type="ECO:0000259" key="9">
    <source>
        <dbReference type="PROSITE" id="PS51352"/>
    </source>
</evidence>
<dbReference type="EMBL" id="SJPH01000002">
    <property type="protein sequence ID" value="TWT47815.1"/>
    <property type="molecule type" value="Genomic_DNA"/>
</dbReference>
<evidence type="ECO:0000256" key="4">
    <source>
        <dbReference type="ARBA" id="ARBA00022748"/>
    </source>
</evidence>
<keyword evidence="5 7" id="KW-1133">Transmembrane helix</keyword>
<dbReference type="PROSITE" id="PS51352">
    <property type="entry name" value="THIOREDOXIN_2"/>
    <property type="match status" value="1"/>
</dbReference>
<organism evidence="10 11">
    <name type="scientific">Botrimarina hoheduenensis</name>
    <dbReference type="NCBI Taxonomy" id="2528000"/>
    <lineage>
        <taxon>Bacteria</taxon>
        <taxon>Pseudomonadati</taxon>
        <taxon>Planctomycetota</taxon>
        <taxon>Planctomycetia</taxon>
        <taxon>Pirellulales</taxon>
        <taxon>Lacipirellulaceae</taxon>
        <taxon>Botrimarina</taxon>
    </lineage>
</organism>
<dbReference type="GO" id="GO:0047134">
    <property type="term" value="F:protein-disulfide reductase [NAD(P)H] activity"/>
    <property type="evidence" value="ECO:0007669"/>
    <property type="project" value="UniProtKB-EC"/>
</dbReference>
<dbReference type="EC" id="1.8.1.8" evidence="10"/>
<dbReference type="PANTHER" id="PTHR32234:SF3">
    <property type="entry name" value="SUPPRESSION OF COPPER SENSITIVITY PROTEIN"/>
    <property type="match status" value="1"/>
</dbReference>
<proteinExistence type="predicted"/>
<dbReference type="Pfam" id="PF02683">
    <property type="entry name" value="DsbD_TM"/>
    <property type="match status" value="1"/>
</dbReference>
<dbReference type="Gene3D" id="3.40.30.10">
    <property type="entry name" value="Glutaredoxin"/>
    <property type="match status" value="1"/>
</dbReference>
<gene>
    <name evidence="10" type="primary">dsbD</name>
    <name evidence="10" type="ORF">Pla111_14380</name>
</gene>
<name>A0A5C5WCL2_9BACT</name>
<keyword evidence="3 7" id="KW-0812">Transmembrane</keyword>
<feature type="transmembrane region" description="Helical" evidence="7">
    <location>
        <begin position="346"/>
        <end position="366"/>
    </location>
</feature>
<keyword evidence="6 7" id="KW-0472">Membrane</keyword>
<evidence type="ECO:0000256" key="7">
    <source>
        <dbReference type="SAM" id="Phobius"/>
    </source>
</evidence>
<dbReference type="Proteomes" id="UP000318995">
    <property type="component" value="Unassembled WGS sequence"/>
</dbReference>
<dbReference type="InterPro" id="IPR013766">
    <property type="entry name" value="Thioredoxin_domain"/>
</dbReference>
<dbReference type="GO" id="GO:0045454">
    <property type="term" value="P:cell redox homeostasis"/>
    <property type="evidence" value="ECO:0007669"/>
    <property type="project" value="TreeGrafter"/>
</dbReference>
<dbReference type="PANTHER" id="PTHR32234">
    <property type="entry name" value="THIOL:DISULFIDE INTERCHANGE PROTEIN DSBD"/>
    <property type="match status" value="1"/>
</dbReference>
<keyword evidence="8" id="KW-0732">Signal</keyword>
<feature type="signal peptide" evidence="8">
    <location>
        <begin position="1"/>
        <end position="25"/>
    </location>
</feature>
<comment type="subcellular location">
    <subcellularLocation>
        <location evidence="1">Cell membrane</location>
        <topology evidence="1">Multi-pass membrane protein</topology>
    </subcellularLocation>
</comment>
<dbReference type="AlphaFoldDB" id="A0A5C5WCL2"/>
<keyword evidence="11" id="KW-1185">Reference proteome</keyword>
<evidence type="ECO:0000256" key="8">
    <source>
        <dbReference type="SAM" id="SignalP"/>
    </source>
</evidence>
<dbReference type="InterPro" id="IPR003834">
    <property type="entry name" value="Cyt_c_assmbl_TM_dom"/>
</dbReference>
<dbReference type="Pfam" id="PF13899">
    <property type="entry name" value="Thioredoxin_7"/>
    <property type="match status" value="1"/>
</dbReference>
<reference evidence="10 11" key="1">
    <citation type="submission" date="2019-02" db="EMBL/GenBank/DDBJ databases">
        <title>Deep-cultivation of Planctomycetes and their phenomic and genomic characterization uncovers novel biology.</title>
        <authorList>
            <person name="Wiegand S."/>
            <person name="Jogler M."/>
            <person name="Boedeker C."/>
            <person name="Pinto D."/>
            <person name="Vollmers J."/>
            <person name="Rivas-Marin E."/>
            <person name="Kohn T."/>
            <person name="Peeters S.H."/>
            <person name="Heuer A."/>
            <person name="Rast P."/>
            <person name="Oberbeckmann S."/>
            <person name="Bunk B."/>
            <person name="Jeske O."/>
            <person name="Meyerdierks A."/>
            <person name="Storesund J.E."/>
            <person name="Kallscheuer N."/>
            <person name="Luecker S."/>
            <person name="Lage O.M."/>
            <person name="Pohl T."/>
            <person name="Merkel B.J."/>
            <person name="Hornburger P."/>
            <person name="Mueller R.-W."/>
            <person name="Bruemmer F."/>
            <person name="Labrenz M."/>
            <person name="Spormann A.M."/>
            <person name="Op Den Camp H."/>
            <person name="Overmann J."/>
            <person name="Amann R."/>
            <person name="Jetten M.S.M."/>
            <person name="Mascher T."/>
            <person name="Medema M.H."/>
            <person name="Devos D.P."/>
            <person name="Kaster A.-K."/>
            <person name="Ovreas L."/>
            <person name="Rohde M."/>
            <person name="Galperin M.Y."/>
            <person name="Jogler C."/>
        </authorList>
    </citation>
    <scope>NUCLEOTIDE SEQUENCE [LARGE SCALE GENOMIC DNA]</scope>
    <source>
        <strain evidence="10 11">Pla111</strain>
    </source>
</reference>
<comment type="caution">
    <text evidence="10">The sequence shown here is derived from an EMBL/GenBank/DDBJ whole genome shotgun (WGS) entry which is preliminary data.</text>
</comment>
<dbReference type="SUPFAM" id="SSF52833">
    <property type="entry name" value="Thioredoxin-like"/>
    <property type="match status" value="1"/>
</dbReference>
<sequence length="639" mass="67302" precursor="true">MKPSVCRLATLLLLISGYCTGSATAQFKFELPPNLGGEASTEPVRLEARIAPATTERPALLLVTATVAPGYHLYSLTQPAGGPEPSKLSLRPMPGVRVGAFSVTPAPQIKSYAEIWPGLPIEEHSGKITWFAPIDWSSDLERPTVAGVLTTQACDAGSCEPLELEFTAKPSSAPASAEIAAAWLASPLAQPADISTNSTAPPVGSTAEPLSTAALLPILGAALLGGLILNLMPCVLPVIGLKVLSFAEQAGHQRGRVLAMNLAYSAGLIGVFLLLALLASLAQLGLANESLGWGELYTIAWFKIAMIVLVFAMALSFLGVWEIPLPGFAGARAANDLQQQEGLSGAFFKGIFTTILATPCSGPFLGPVFGFTLGQPPAITLLIFGFVGLGMASPYLLIGLFPSLVAWLPKPGAWMETFKQLMGFVLMGTVVYLFSTVSTDLYLPALTTLVAIALACWWIGRTPITASPVARSTAWYGGAGVAAVVGWLAFSLASYGGHDLAWKPYSQASLAAAQNAGKTVLVDFTADWCLTCKLNLKLAINTDQVKAVVEANDIEPLLADWTDRNDEIKQAIEALGSRSIPLLAIYPAGRPDRPILLWDRIKQEQLLSALREAGATIDNGGELVEPTIEIGVTTGGAMR</sequence>
<keyword evidence="10" id="KW-0560">Oxidoreductase</keyword>
<evidence type="ECO:0000256" key="3">
    <source>
        <dbReference type="ARBA" id="ARBA00022692"/>
    </source>
</evidence>
<protein>
    <submittedName>
        <fullName evidence="10">Thiol:disulfide interchange protein DsbD</fullName>
        <ecNumber evidence="10">1.8.1.8</ecNumber>
    </submittedName>
</protein>
<feature type="transmembrane region" description="Helical" evidence="7">
    <location>
        <begin position="417"/>
        <end position="435"/>
    </location>
</feature>
<accession>A0A5C5WCL2</accession>
<feature type="transmembrane region" description="Helical" evidence="7">
    <location>
        <begin position="304"/>
        <end position="325"/>
    </location>
</feature>